<keyword evidence="13" id="KW-1199">Hemostasis impairing toxin</keyword>
<keyword evidence="11 17" id="KW-0472">Membrane</keyword>
<dbReference type="InterPro" id="IPR034027">
    <property type="entry name" value="Reprolysin_adamalysin"/>
</dbReference>
<evidence type="ECO:0000256" key="9">
    <source>
        <dbReference type="ARBA" id="ARBA00022833"/>
    </source>
</evidence>
<feature type="disulfide bond" evidence="16">
    <location>
        <begin position="370"/>
        <end position="375"/>
    </location>
</feature>
<evidence type="ECO:0000256" key="14">
    <source>
        <dbReference type="PROSITE-ProRule" id="PRU00068"/>
    </source>
</evidence>
<sequence length="725" mass="82318">MRQQRMNFMGLLPLSGKTANALSWLLMIFLRNFLTETAGQTPPRGFRYASYEVTIPRKLTPRYGQRQHRDATYFLQIEGESYFLYLRQKRGLVPKHFPVFTYKEEGDLQVDHPFIRDNCFYHGVVQGKPSSLVTLSTCLGGLRGILRLKNETYEIEPVPASDTFQHVVYRLEEEEEEAIHMMCGLTEEEQKHQEAMMWNRENGVAEHDFNKNWWTHTRYVKVAVVVEHERFVKFDKNETLTTLHILNVIHTANSLYDPLPLRLSLAGLEIWSTKNLIEIADTINDTLLSFTRWRRDSLVQRLQNDAGHLFVYKRFGTIHGLAYLGTICDKHWGSAVESYMTSSLFHFSNTFAHELGHVLGMKHDKKYCNCDRDACIMSAVQAPTDQFSNCSYNYYFKLKNSFCLLSPPDSEKKDKIKYCGNKVVEKGEQCDCGSKAECESDPCCQFNCTFYSGASCAFGQCCANCQYLQAGSICREKTSICDLPEYCSGTSVWCPEDVYVQDGTPCYDNTFCYHGKCSTHKEQCKMIFGNKARVASESCFRDVNAQGDRFGNCGRTYGTYNKCDTRNILCGRIQCDNVDEISFSEKHHTIIQSSSLNGQCWGIAYHNGMDSADIGAVRDGTPCGTNMICIDGKCVSISLLMYDCNVTKCNNRGVCNTYKHCHCDYGWSPPNCLYKGYGGSTDSGPAPLQKRIIKFSRTQIIIGIIFLIFCVASWVGAAVYHSRGG</sequence>
<dbReference type="GO" id="GO:0006508">
    <property type="term" value="P:proteolysis"/>
    <property type="evidence" value="ECO:0000318"/>
    <property type="project" value="GO_Central"/>
</dbReference>
<evidence type="ECO:0000256" key="5">
    <source>
        <dbReference type="ARBA" id="ARBA00022656"/>
    </source>
</evidence>
<dbReference type="FunFam" id="3.40.390.10:FF:000002">
    <property type="entry name" value="Disintegrin and metalloproteinase domain-containing protein 22"/>
    <property type="match status" value="1"/>
</dbReference>
<proteinExistence type="predicted"/>
<dbReference type="eggNOG" id="KOG3607">
    <property type="taxonomic scope" value="Eukaryota"/>
</dbReference>
<feature type="binding site" evidence="16">
    <location>
        <position position="363"/>
    </location>
    <ligand>
        <name>Zn(2+)</name>
        <dbReference type="ChEBI" id="CHEBI:29105"/>
        <note>catalytic</note>
    </ligand>
</feature>
<feature type="transmembrane region" description="Helical" evidence="17">
    <location>
        <begin position="700"/>
        <end position="720"/>
    </location>
</feature>
<protein>
    <recommendedName>
        <fullName evidence="23">ADAM metallopeptidase domain 20</fullName>
    </recommendedName>
</protein>
<keyword evidence="6 17" id="KW-0812">Transmembrane</keyword>
<dbReference type="PROSITE" id="PS50214">
    <property type="entry name" value="DISINTEGRIN_2"/>
    <property type="match status" value="1"/>
</dbReference>
<reference evidence="21" key="3">
    <citation type="submission" date="2025-09" db="UniProtKB">
        <authorList>
            <consortium name="Ensembl"/>
        </authorList>
    </citation>
    <scope>IDENTIFICATION</scope>
</reference>
<dbReference type="GeneTree" id="ENSGT00940000161067"/>
<feature type="binding site" evidence="16">
    <location>
        <position position="353"/>
    </location>
    <ligand>
        <name>Zn(2+)</name>
        <dbReference type="ChEBI" id="CHEBI:29105"/>
        <note>catalytic</note>
    </ligand>
</feature>
<dbReference type="PROSITE" id="PS01186">
    <property type="entry name" value="EGF_2"/>
    <property type="match status" value="1"/>
</dbReference>
<feature type="active site" evidence="16">
    <location>
        <position position="354"/>
    </location>
</feature>
<keyword evidence="4" id="KW-0964">Secreted</keyword>
<dbReference type="CDD" id="cd04269">
    <property type="entry name" value="ZnMc_adamalysin_II_like"/>
    <property type="match status" value="1"/>
</dbReference>
<dbReference type="AlphaFoldDB" id="H9G9Q7"/>
<dbReference type="GO" id="GO:0004222">
    <property type="term" value="F:metalloendopeptidase activity"/>
    <property type="evidence" value="ECO:0000318"/>
    <property type="project" value="GO_Central"/>
</dbReference>
<evidence type="ECO:0008006" key="23">
    <source>
        <dbReference type="Google" id="ProtNLM"/>
    </source>
</evidence>
<keyword evidence="7 16" id="KW-0479">Metal-binding</keyword>
<keyword evidence="8" id="KW-0378">Hydrolase</keyword>
<dbReference type="InterPro" id="IPR006586">
    <property type="entry name" value="ADAM_Cys-rich"/>
</dbReference>
<feature type="domain" description="Disintegrin" evidence="19">
    <location>
        <begin position="416"/>
        <end position="502"/>
    </location>
</feature>
<evidence type="ECO:0000256" key="3">
    <source>
        <dbReference type="ARBA" id="ARBA00004613"/>
    </source>
</evidence>
<keyword evidence="10 17" id="KW-1133">Transmembrane helix</keyword>
<dbReference type="PANTHER" id="PTHR11905:SF251">
    <property type="entry name" value="MEDIATOR COMPLEX SUBUNIT 6"/>
    <property type="match status" value="1"/>
</dbReference>
<evidence type="ECO:0000259" key="19">
    <source>
        <dbReference type="PROSITE" id="PS50214"/>
    </source>
</evidence>
<evidence type="ECO:0000256" key="8">
    <source>
        <dbReference type="ARBA" id="ARBA00022801"/>
    </source>
</evidence>
<evidence type="ECO:0000256" key="16">
    <source>
        <dbReference type="PROSITE-ProRule" id="PRU00276"/>
    </source>
</evidence>
<dbReference type="InterPro" id="IPR002870">
    <property type="entry name" value="Peptidase_M12B_N"/>
</dbReference>
<dbReference type="Gene3D" id="4.10.70.10">
    <property type="entry name" value="Disintegrin domain"/>
    <property type="match status" value="1"/>
</dbReference>
<name>H9G9Q7_ANOCA</name>
<dbReference type="PROSITE" id="PS50215">
    <property type="entry name" value="ADAM_MEPRO"/>
    <property type="match status" value="1"/>
</dbReference>
<feature type="domain" description="Peptidase M12B" evidence="20">
    <location>
        <begin position="218"/>
        <end position="408"/>
    </location>
</feature>
<dbReference type="HOGENOM" id="CLU_012714_4_0_1"/>
<dbReference type="InterPro" id="IPR001590">
    <property type="entry name" value="Peptidase_M12B"/>
</dbReference>
<keyword evidence="22" id="KW-1185">Reference proteome</keyword>
<dbReference type="Gene3D" id="3.40.390.10">
    <property type="entry name" value="Collagenase (Catalytic Domain)"/>
    <property type="match status" value="1"/>
</dbReference>
<evidence type="ECO:0000313" key="21">
    <source>
        <dbReference type="Ensembl" id="ENSACAP00000004860.3"/>
    </source>
</evidence>
<keyword evidence="5" id="KW-0800">Toxin</keyword>
<dbReference type="GO" id="GO:0005576">
    <property type="term" value="C:extracellular region"/>
    <property type="evidence" value="ECO:0007669"/>
    <property type="project" value="UniProtKB-SubCell"/>
</dbReference>
<dbReference type="InterPro" id="IPR001762">
    <property type="entry name" value="Disintegrin_dom"/>
</dbReference>
<comment type="cofactor">
    <cofactor evidence="1">
        <name>Zn(2+)</name>
        <dbReference type="ChEBI" id="CHEBI:29105"/>
    </cofactor>
</comment>
<accession>H9G9Q7</accession>
<evidence type="ECO:0000259" key="20">
    <source>
        <dbReference type="PROSITE" id="PS50215"/>
    </source>
</evidence>
<dbReference type="InterPro" id="IPR036436">
    <property type="entry name" value="Disintegrin_dom_sf"/>
</dbReference>
<dbReference type="InterPro" id="IPR024079">
    <property type="entry name" value="MetalloPept_cat_dom_sf"/>
</dbReference>
<dbReference type="GO" id="GO:0046872">
    <property type="term" value="F:metal ion binding"/>
    <property type="evidence" value="ECO:0007669"/>
    <property type="project" value="UniProtKB-KW"/>
</dbReference>
<feature type="disulfide bond" evidence="15">
    <location>
        <begin position="663"/>
        <end position="672"/>
    </location>
</feature>
<evidence type="ECO:0000256" key="10">
    <source>
        <dbReference type="ARBA" id="ARBA00022989"/>
    </source>
</evidence>
<dbReference type="Pfam" id="PF00200">
    <property type="entry name" value="Disintegrin"/>
    <property type="match status" value="1"/>
</dbReference>
<evidence type="ECO:0000256" key="17">
    <source>
        <dbReference type="SAM" id="Phobius"/>
    </source>
</evidence>
<evidence type="ECO:0000256" key="15">
    <source>
        <dbReference type="PROSITE-ProRule" id="PRU00076"/>
    </source>
</evidence>
<feature type="disulfide bond" evidence="14">
    <location>
        <begin position="474"/>
        <end position="494"/>
    </location>
</feature>
<evidence type="ECO:0000313" key="22">
    <source>
        <dbReference type="Proteomes" id="UP000001646"/>
    </source>
</evidence>
<dbReference type="SMART" id="SM00608">
    <property type="entry name" value="ACR"/>
    <property type="match status" value="1"/>
</dbReference>
<dbReference type="SUPFAM" id="SSF57552">
    <property type="entry name" value="Blood coagulation inhibitor (disintegrin)"/>
    <property type="match status" value="1"/>
</dbReference>
<evidence type="ECO:0000256" key="6">
    <source>
        <dbReference type="ARBA" id="ARBA00022692"/>
    </source>
</evidence>
<evidence type="ECO:0000256" key="1">
    <source>
        <dbReference type="ARBA" id="ARBA00001947"/>
    </source>
</evidence>
<feature type="binding site" evidence="16">
    <location>
        <position position="357"/>
    </location>
    <ligand>
        <name>Zn(2+)</name>
        <dbReference type="ChEBI" id="CHEBI:29105"/>
        <note>catalytic</note>
    </ligand>
</feature>
<dbReference type="InterPro" id="IPR000742">
    <property type="entry name" value="EGF"/>
</dbReference>
<comment type="caution">
    <text evidence="15">Lacks conserved residue(s) required for the propagation of feature annotation.</text>
</comment>
<dbReference type="GO" id="GO:1990913">
    <property type="term" value="C:sperm head plasma membrane"/>
    <property type="evidence" value="ECO:0000318"/>
    <property type="project" value="GO_Central"/>
</dbReference>
<evidence type="ECO:0000256" key="13">
    <source>
        <dbReference type="ARBA" id="ARBA00023240"/>
    </source>
</evidence>
<reference evidence="21" key="2">
    <citation type="submission" date="2025-08" db="UniProtKB">
        <authorList>
            <consortium name="Ensembl"/>
        </authorList>
    </citation>
    <scope>IDENTIFICATION</scope>
</reference>
<reference evidence="21" key="1">
    <citation type="submission" date="2009-12" db="EMBL/GenBank/DDBJ databases">
        <title>The Genome Sequence of Anolis carolinensis (Green Anole Lizard).</title>
        <authorList>
            <consortium name="The Genome Sequencing Platform"/>
            <person name="Di Palma F."/>
            <person name="Alfoldi J."/>
            <person name="Heiman D."/>
            <person name="Young S."/>
            <person name="Grabherr M."/>
            <person name="Johnson J."/>
            <person name="Lander E.S."/>
            <person name="Lindblad-Toh K."/>
        </authorList>
    </citation>
    <scope>NUCLEOTIDE SEQUENCE [LARGE SCALE GENOMIC DNA]</scope>
    <source>
        <strain evidence="21">JBL SC #1</strain>
    </source>
</reference>
<dbReference type="GO" id="GO:0090729">
    <property type="term" value="F:toxin activity"/>
    <property type="evidence" value="ECO:0007669"/>
    <property type="project" value="UniProtKB-KW"/>
</dbReference>
<keyword evidence="15" id="KW-0245">EGF-like domain</keyword>
<dbReference type="SMART" id="SM00050">
    <property type="entry name" value="DISIN"/>
    <property type="match status" value="1"/>
</dbReference>
<evidence type="ECO:0000256" key="2">
    <source>
        <dbReference type="ARBA" id="ARBA00004479"/>
    </source>
</evidence>
<evidence type="ECO:0000256" key="7">
    <source>
        <dbReference type="ARBA" id="ARBA00022723"/>
    </source>
</evidence>
<dbReference type="GO" id="GO:0008584">
    <property type="term" value="P:male gonad development"/>
    <property type="evidence" value="ECO:0000318"/>
    <property type="project" value="GO_Central"/>
</dbReference>
<dbReference type="GO" id="GO:0009897">
    <property type="term" value="C:external side of plasma membrane"/>
    <property type="evidence" value="ECO:0000318"/>
    <property type="project" value="GO_Central"/>
</dbReference>
<keyword evidence="9 16" id="KW-0862">Zinc</keyword>
<keyword evidence="12 15" id="KW-1015">Disulfide bond</keyword>
<dbReference type="PROSITE" id="PS50026">
    <property type="entry name" value="EGF_3"/>
    <property type="match status" value="1"/>
</dbReference>
<evidence type="ECO:0000256" key="11">
    <source>
        <dbReference type="ARBA" id="ARBA00023136"/>
    </source>
</evidence>
<dbReference type="GO" id="GO:0005886">
    <property type="term" value="C:plasma membrane"/>
    <property type="evidence" value="ECO:0000318"/>
    <property type="project" value="GO_Central"/>
</dbReference>
<evidence type="ECO:0000256" key="4">
    <source>
        <dbReference type="ARBA" id="ARBA00022525"/>
    </source>
</evidence>
<dbReference type="Ensembl" id="ENSACAT00000004970.3">
    <property type="protein sequence ID" value="ENSACAP00000004860.3"/>
    <property type="gene ID" value="ENSACAG00000004990.3"/>
</dbReference>
<dbReference type="Proteomes" id="UP000001646">
    <property type="component" value="Unplaced"/>
</dbReference>
<dbReference type="PANTHER" id="PTHR11905">
    <property type="entry name" value="ADAM A DISINTEGRIN AND METALLOPROTEASE DOMAIN"/>
    <property type="match status" value="1"/>
</dbReference>
<dbReference type="InterPro" id="IPR018358">
    <property type="entry name" value="Disintegrin_CS"/>
</dbReference>
<comment type="subcellular location">
    <subcellularLocation>
        <location evidence="2">Membrane</location>
        <topology evidence="2">Single-pass type I membrane protein</topology>
    </subcellularLocation>
    <subcellularLocation>
        <location evidence="3">Secreted</location>
    </subcellularLocation>
</comment>
<dbReference type="InParanoid" id="H9G9Q7"/>
<dbReference type="FunFam" id="4.10.70.10:FF:000001">
    <property type="entry name" value="Disintegrin and metalloproteinase domain-containing protein 22"/>
    <property type="match status" value="1"/>
</dbReference>
<evidence type="ECO:0000259" key="18">
    <source>
        <dbReference type="PROSITE" id="PS50026"/>
    </source>
</evidence>
<dbReference type="PROSITE" id="PS00427">
    <property type="entry name" value="DISINTEGRIN_1"/>
    <property type="match status" value="1"/>
</dbReference>
<dbReference type="PRINTS" id="PR00289">
    <property type="entry name" value="DISINTEGRIN"/>
</dbReference>
<dbReference type="Pfam" id="PF08516">
    <property type="entry name" value="ADAM_CR"/>
    <property type="match status" value="1"/>
</dbReference>
<dbReference type="SUPFAM" id="SSF55486">
    <property type="entry name" value="Metalloproteases ('zincins'), catalytic domain"/>
    <property type="match status" value="1"/>
</dbReference>
<evidence type="ECO:0000256" key="12">
    <source>
        <dbReference type="ARBA" id="ARBA00023157"/>
    </source>
</evidence>
<feature type="domain" description="EGF-like" evidence="18">
    <location>
        <begin position="640"/>
        <end position="673"/>
    </location>
</feature>
<dbReference type="Pfam" id="PF01562">
    <property type="entry name" value="Pep_M12B_propep"/>
    <property type="match status" value="1"/>
</dbReference>
<dbReference type="Pfam" id="PF01421">
    <property type="entry name" value="Reprolysin"/>
    <property type="match status" value="1"/>
</dbReference>
<organism evidence="21 22">
    <name type="scientific">Anolis carolinensis</name>
    <name type="common">Green anole</name>
    <name type="synonym">American chameleon</name>
    <dbReference type="NCBI Taxonomy" id="28377"/>
    <lineage>
        <taxon>Eukaryota</taxon>
        <taxon>Metazoa</taxon>
        <taxon>Chordata</taxon>
        <taxon>Craniata</taxon>
        <taxon>Vertebrata</taxon>
        <taxon>Euteleostomi</taxon>
        <taxon>Lepidosauria</taxon>
        <taxon>Squamata</taxon>
        <taxon>Bifurcata</taxon>
        <taxon>Unidentata</taxon>
        <taxon>Episquamata</taxon>
        <taxon>Toxicofera</taxon>
        <taxon>Iguania</taxon>
        <taxon>Dactyloidae</taxon>
        <taxon>Anolis</taxon>
    </lineage>
</organism>